<keyword evidence="2" id="KW-0732">Signal</keyword>
<feature type="compositionally biased region" description="Polar residues" evidence="1">
    <location>
        <begin position="67"/>
        <end position="76"/>
    </location>
</feature>
<feature type="signal peptide" evidence="2">
    <location>
        <begin position="1"/>
        <end position="21"/>
    </location>
</feature>
<keyword evidence="4" id="KW-1185">Reference proteome</keyword>
<dbReference type="RefSeq" id="WP_338225137.1">
    <property type="nucleotide sequence ID" value="NZ_BTPD01000009.1"/>
</dbReference>
<gene>
    <name evidence="3" type="ORF">Aconfl_30810</name>
</gene>
<dbReference type="Proteomes" id="UP001338309">
    <property type="component" value="Unassembled WGS sequence"/>
</dbReference>
<feature type="chain" id="PRO_5045788251" description="SlyB protein" evidence="2">
    <location>
        <begin position="22"/>
        <end position="121"/>
    </location>
</feature>
<sequence>MKKILIVILLVYAAASAEVMAQGGALENPPSKKELKETKKLEKAKADLAKKNEKLNKEKEKRIKMQNDFQNKNSAGKLSPNDIAKQTKAINNQVKKIEKLEKDIGKLEEYIRETEGIEFPK</sequence>
<evidence type="ECO:0008006" key="5">
    <source>
        <dbReference type="Google" id="ProtNLM"/>
    </source>
</evidence>
<evidence type="ECO:0000256" key="2">
    <source>
        <dbReference type="SAM" id="SignalP"/>
    </source>
</evidence>
<organism evidence="3 4">
    <name type="scientific">Algoriphagus confluentis</name>
    <dbReference type="NCBI Taxonomy" id="1697556"/>
    <lineage>
        <taxon>Bacteria</taxon>
        <taxon>Pseudomonadati</taxon>
        <taxon>Bacteroidota</taxon>
        <taxon>Cytophagia</taxon>
        <taxon>Cytophagales</taxon>
        <taxon>Cyclobacteriaceae</taxon>
        <taxon>Algoriphagus</taxon>
    </lineage>
</organism>
<accession>A0ABQ6PRS4</accession>
<reference evidence="3 4" key="1">
    <citation type="submission" date="2023-08" db="EMBL/GenBank/DDBJ databases">
        <title>Draft genome sequence of Algoriphagus confluentis.</title>
        <authorList>
            <person name="Takatani N."/>
            <person name="Hosokawa M."/>
            <person name="Sawabe T."/>
        </authorList>
    </citation>
    <scope>NUCLEOTIDE SEQUENCE [LARGE SCALE GENOMIC DNA]</scope>
    <source>
        <strain evidence="3 4">NBRC 111222</strain>
    </source>
</reference>
<evidence type="ECO:0000256" key="1">
    <source>
        <dbReference type="SAM" id="MobiDB-lite"/>
    </source>
</evidence>
<evidence type="ECO:0000313" key="3">
    <source>
        <dbReference type="EMBL" id="GMQ30438.1"/>
    </source>
</evidence>
<protein>
    <recommendedName>
        <fullName evidence="5">SlyB protein</fullName>
    </recommendedName>
</protein>
<dbReference type="EMBL" id="BTPD01000009">
    <property type="protein sequence ID" value="GMQ30438.1"/>
    <property type="molecule type" value="Genomic_DNA"/>
</dbReference>
<name>A0ABQ6PRS4_9BACT</name>
<comment type="caution">
    <text evidence="3">The sequence shown here is derived from an EMBL/GenBank/DDBJ whole genome shotgun (WGS) entry which is preliminary data.</text>
</comment>
<feature type="region of interest" description="Disordered" evidence="1">
    <location>
        <begin position="64"/>
        <end position="84"/>
    </location>
</feature>
<proteinExistence type="predicted"/>
<evidence type="ECO:0000313" key="4">
    <source>
        <dbReference type="Proteomes" id="UP001338309"/>
    </source>
</evidence>